<dbReference type="Proteomes" id="UP000247702">
    <property type="component" value="Unassembled WGS sequence"/>
</dbReference>
<feature type="compositionally biased region" description="Pro residues" evidence="1">
    <location>
        <begin position="334"/>
        <end position="350"/>
    </location>
</feature>
<organism evidence="4 6">
    <name type="scientific">Rhizophagus clarus</name>
    <dbReference type="NCBI Taxonomy" id="94130"/>
    <lineage>
        <taxon>Eukaryota</taxon>
        <taxon>Fungi</taxon>
        <taxon>Fungi incertae sedis</taxon>
        <taxon>Mucoromycota</taxon>
        <taxon>Glomeromycotina</taxon>
        <taxon>Glomeromycetes</taxon>
        <taxon>Glomerales</taxon>
        <taxon>Glomeraceae</taxon>
        <taxon>Rhizophagus</taxon>
    </lineage>
</organism>
<keyword evidence="2" id="KW-0732">Signal</keyword>
<dbReference type="InterPro" id="IPR050266">
    <property type="entry name" value="AB_hydrolase_sf"/>
</dbReference>
<dbReference type="InterPro" id="IPR000073">
    <property type="entry name" value="AB_hydrolase_1"/>
</dbReference>
<keyword evidence="6" id="KW-1185">Reference proteome</keyword>
<comment type="caution">
    <text evidence="4">The sequence shown here is derived from an EMBL/GenBank/DDBJ whole genome shotgun (WGS) entry which is preliminary data.</text>
</comment>
<dbReference type="STRING" id="94130.A0A2Z6RWB3"/>
<reference evidence="4 6" key="1">
    <citation type="submission" date="2017-11" db="EMBL/GenBank/DDBJ databases">
        <title>The genome of Rhizophagus clarus HR1 reveals common genetic basis of auxotrophy among arbuscular mycorrhizal fungi.</title>
        <authorList>
            <person name="Kobayashi Y."/>
        </authorList>
    </citation>
    <scope>NUCLEOTIDE SEQUENCE [LARGE SCALE GENOMIC DNA]</scope>
    <source>
        <strain evidence="4 6">HR1</strain>
    </source>
</reference>
<keyword evidence="5" id="KW-0378">Hydrolase</keyword>
<dbReference type="GO" id="GO:0016787">
    <property type="term" value="F:hydrolase activity"/>
    <property type="evidence" value="ECO:0007669"/>
    <property type="project" value="UniProtKB-KW"/>
</dbReference>
<dbReference type="GO" id="GO:0016020">
    <property type="term" value="C:membrane"/>
    <property type="evidence" value="ECO:0007669"/>
    <property type="project" value="TreeGrafter"/>
</dbReference>
<dbReference type="Gene3D" id="3.40.50.1820">
    <property type="entry name" value="alpha/beta hydrolase"/>
    <property type="match status" value="1"/>
</dbReference>
<dbReference type="InterPro" id="IPR029058">
    <property type="entry name" value="AB_hydrolase_fold"/>
</dbReference>
<accession>A0A2Z6RWB3</accession>
<dbReference type="SUPFAM" id="SSF53474">
    <property type="entry name" value="alpha/beta-Hydrolases"/>
    <property type="match status" value="1"/>
</dbReference>
<protein>
    <submittedName>
        <fullName evidence="5">Alpha/beta hydrolase</fullName>
    </submittedName>
</protein>
<evidence type="ECO:0000259" key="3">
    <source>
        <dbReference type="Pfam" id="PF00561"/>
    </source>
</evidence>
<dbReference type="PANTHER" id="PTHR43798">
    <property type="entry name" value="MONOACYLGLYCEROL LIPASE"/>
    <property type="match status" value="1"/>
</dbReference>
<dbReference type="Proteomes" id="UP000615446">
    <property type="component" value="Unassembled WGS sequence"/>
</dbReference>
<feature type="region of interest" description="Disordered" evidence="1">
    <location>
        <begin position="323"/>
        <end position="360"/>
    </location>
</feature>
<evidence type="ECO:0000256" key="1">
    <source>
        <dbReference type="SAM" id="MobiDB-lite"/>
    </source>
</evidence>
<evidence type="ECO:0000313" key="5">
    <source>
        <dbReference type="EMBL" id="GES84402.1"/>
    </source>
</evidence>
<gene>
    <name evidence="5" type="ORF">RCL2_001151900</name>
    <name evidence="4" type="ORF">RclHR1_04110002</name>
</gene>
<name>A0A2Z6RWB3_9GLOM</name>
<evidence type="ECO:0000313" key="4">
    <source>
        <dbReference type="EMBL" id="GBC01250.1"/>
    </source>
</evidence>
<dbReference type="EMBL" id="BLAL01000080">
    <property type="protein sequence ID" value="GES84402.1"/>
    <property type="molecule type" value="Genomic_DNA"/>
</dbReference>
<dbReference type="OrthoDB" id="408373at2759"/>
<dbReference type="EMBL" id="BEXD01003458">
    <property type="protein sequence ID" value="GBC01250.1"/>
    <property type="molecule type" value="Genomic_DNA"/>
</dbReference>
<reference evidence="5" key="2">
    <citation type="submission" date="2019-10" db="EMBL/GenBank/DDBJ databases">
        <title>Conservation and host-specific expression of non-tandemly repeated heterogenous ribosome RNA gene in arbuscular mycorrhizal fungi.</title>
        <authorList>
            <person name="Maeda T."/>
            <person name="Kobayashi Y."/>
            <person name="Nakagawa T."/>
            <person name="Ezawa T."/>
            <person name="Yamaguchi K."/>
            <person name="Bino T."/>
            <person name="Nishimoto Y."/>
            <person name="Shigenobu S."/>
            <person name="Kawaguchi M."/>
        </authorList>
    </citation>
    <scope>NUCLEOTIDE SEQUENCE</scope>
    <source>
        <strain evidence="5">HR1</strain>
    </source>
</reference>
<dbReference type="AlphaFoldDB" id="A0A2Z6RWB3"/>
<evidence type="ECO:0000256" key="2">
    <source>
        <dbReference type="SAM" id="SignalP"/>
    </source>
</evidence>
<feature type="chain" id="PRO_5033340560" evidence="2">
    <location>
        <begin position="22"/>
        <end position="360"/>
    </location>
</feature>
<evidence type="ECO:0000313" key="6">
    <source>
        <dbReference type="Proteomes" id="UP000247702"/>
    </source>
</evidence>
<dbReference type="PANTHER" id="PTHR43798:SF33">
    <property type="entry name" value="HYDROLASE, PUTATIVE (AFU_ORTHOLOGUE AFUA_2G14860)-RELATED"/>
    <property type="match status" value="1"/>
</dbReference>
<dbReference type="Pfam" id="PF00561">
    <property type="entry name" value="Abhydrolase_1"/>
    <property type="match status" value="1"/>
</dbReference>
<proteinExistence type="predicted"/>
<sequence>MGIKLSLIYFTIFLIIPIVTAQFPIECLTNELPKSFTYTLTTPDDMTISVEERGNILKPTIIFTHGFFSNKLAWETTFTSHDMFDNYHLVRWDLRGMGESSMDGDINKYNNLELYGQDVDLIVNNIKKRKGKGANSKIILVTWSTGSIVTLSYLNNTGETDVDGYVSVGNNFISFQTEGVFVEYSKVTIGSIVTSHTYIYILDSIHNLIKSFPSLNSQFTFQPSILSFFLGIGAYSPSESRSGYGELNYDYTETYKNLLIPTLNIYGNDDRVVNPVHSQTIANLRPVDGLNQILAYNGVGHIPMWENPKKFENDLDNWIKNSVLNPKHQKLPTPKLPQPPPQPPQPPQPQQPQQKRRLRK</sequence>
<feature type="signal peptide" evidence="2">
    <location>
        <begin position="1"/>
        <end position="21"/>
    </location>
</feature>
<feature type="domain" description="AB hydrolase-1" evidence="3">
    <location>
        <begin position="59"/>
        <end position="308"/>
    </location>
</feature>